<comment type="subcellular location">
    <subcellularLocation>
        <location evidence="1">Cell outer membrane</location>
    </subcellularLocation>
</comment>
<keyword evidence="3" id="KW-0998">Cell outer membrane</keyword>
<feature type="chain" id="PRO_5047458168" evidence="5">
    <location>
        <begin position="22"/>
        <end position="181"/>
    </location>
</feature>
<dbReference type="InterPro" id="IPR006665">
    <property type="entry name" value="OmpA-like"/>
</dbReference>
<dbReference type="RefSeq" id="WP_354462993.1">
    <property type="nucleotide sequence ID" value="NZ_JBEWSZ010000002.1"/>
</dbReference>
<dbReference type="Gene3D" id="3.30.1330.60">
    <property type="entry name" value="OmpA-like domain"/>
    <property type="match status" value="1"/>
</dbReference>
<dbReference type="InterPro" id="IPR050330">
    <property type="entry name" value="Bact_OuterMem_StrucFunc"/>
</dbReference>
<reference evidence="7 8" key="1">
    <citation type="submission" date="2024-06" db="EMBL/GenBank/DDBJ databases">
        <authorList>
            <person name="Kim D.-U."/>
        </authorList>
    </citation>
    <scope>NUCLEOTIDE SEQUENCE [LARGE SCALE GENOMIC DNA]</scope>
    <source>
        <strain evidence="7 8">KACC15460</strain>
    </source>
</reference>
<dbReference type="InterPro" id="IPR006690">
    <property type="entry name" value="OMPA-like_CS"/>
</dbReference>
<sequence>MRELVAATLVALLSTAVPGAAQNLSSDEIRCRLDPTCPKPGFRSLPFGKRGVTVDPTVVADKPNAVNLYVTFAYDSADLLNDSIITLDALGKALTDPSLASARFLISGHTDARGTDEYNQKLSERRAKAVADYLVSKFGVDASRLEVKGYGKTELYDPNRPDDQVNRRVQVVNLSANDLGN</sequence>
<dbReference type="PANTHER" id="PTHR30329">
    <property type="entry name" value="STATOR ELEMENT OF FLAGELLAR MOTOR COMPLEX"/>
    <property type="match status" value="1"/>
</dbReference>
<gene>
    <name evidence="7" type="ORF">ABVQ20_28445</name>
</gene>
<evidence type="ECO:0000313" key="7">
    <source>
        <dbReference type="EMBL" id="MET2830922.1"/>
    </source>
</evidence>
<keyword evidence="2 4" id="KW-0472">Membrane</keyword>
<dbReference type="InterPro" id="IPR006664">
    <property type="entry name" value="OMP_bac"/>
</dbReference>
<dbReference type="InterPro" id="IPR036737">
    <property type="entry name" value="OmpA-like_sf"/>
</dbReference>
<evidence type="ECO:0000256" key="5">
    <source>
        <dbReference type="SAM" id="SignalP"/>
    </source>
</evidence>
<keyword evidence="8" id="KW-1185">Reference proteome</keyword>
<dbReference type="PROSITE" id="PS01068">
    <property type="entry name" value="OMPA_1"/>
    <property type="match status" value="1"/>
</dbReference>
<dbReference type="EMBL" id="JBEWSZ010000002">
    <property type="protein sequence ID" value="MET2830922.1"/>
    <property type="molecule type" value="Genomic_DNA"/>
</dbReference>
<dbReference type="PRINTS" id="PR01021">
    <property type="entry name" value="OMPADOMAIN"/>
</dbReference>
<dbReference type="PANTHER" id="PTHR30329:SF21">
    <property type="entry name" value="LIPOPROTEIN YIAD-RELATED"/>
    <property type="match status" value="1"/>
</dbReference>
<evidence type="ECO:0000259" key="6">
    <source>
        <dbReference type="PROSITE" id="PS51123"/>
    </source>
</evidence>
<dbReference type="CDD" id="cd07185">
    <property type="entry name" value="OmpA_C-like"/>
    <property type="match status" value="1"/>
</dbReference>
<keyword evidence="5" id="KW-0732">Signal</keyword>
<evidence type="ECO:0000256" key="2">
    <source>
        <dbReference type="ARBA" id="ARBA00023136"/>
    </source>
</evidence>
<feature type="domain" description="OmpA-like" evidence="6">
    <location>
        <begin position="59"/>
        <end position="177"/>
    </location>
</feature>
<feature type="signal peptide" evidence="5">
    <location>
        <begin position="1"/>
        <end position="21"/>
    </location>
</feature>
<accession>A0ABV2DLG0</accession>
<organism evidence="7 8">
    <name type="scientific">Mesorhizobium shangrilense</name>
    <dbReference type="NCBI Taxonomy" id="460060"/>
    <lineage>
        <taxon>Bacteria</taxon>
        <taxon>Pseudomonadati</taxon>
        <taxon>Pseudomonadota</taxon>
        <taxon>Alphaproteobacteria</taxon>
        <taxon>Hyphomicrobiales</taxon>
        <taxon>Phyllobacteriaceae</taxon>
        <taxon>Mesorhizobium</taxon>
    </lineage>
</organism>
<evidence type="ECO:0000256" key="4">
    <source>
        <dbReference type="PROSITE-ProRule" id="PRU00473"/>
    </source>
</evidence>
<evidence type="ECO:0000256" key="3">
    <source>
        <dbReference type="ARBA" id="ARBA00023237"/>
    </source>
</evidence>
<comment type="caution">
    <text evidence="7">The sequence shown here is derived from an EMBL/GenBank/DDBJ whole genome shotgun (WGS) entry which is preliminary data.</text>
</comment>
<name>A0ABV2DLG0_9HYPH</name>
<evidence type="ECO:0000256" key="1">
    <source>
        <dbReference type="ARBA" id="ARBA00004442"/>
    </source>
</evidence>
<dbReference type="PROSITE" id="PS51123">
    <property type="entry name" value="OMPA_2"/>
    <property type="match status" value="1"/>
</dbReference>
<proteinExistence type="predicted"/>
<dbReference type="SUPFAM" id="SSF103088">
    <property type="entry name" value="OmpA-like"/>
    <property type="match status" value="1"/>
</dbReference>
<evidence type="ECO:0000313" key="8">
    <source>
        <dbReference type="Proteomes" id="UP001548832"/>
    </source>
</evidence>
<protein>
    <submittedName>
        <fullName evidence="7">OmpA family protein</fullName>
    </submittedName>
</protein>
<dbReference type="Pfam" id="PF00691">
    <property type="entry name" value="OmpA"/>
    <property type="match status" value="1"/>
</dbReference>
<dbReference type="Proteomes" id="UP001548832">
    <property type="component" value="Unassembled WGS sequence"/>
</dbReference>